<dbReference type="SUPFAM" id="SSF161098">
    <property type="entry name" value="MetI-like"/>
    <property type="match status" value="1"/>
</dbReference>
<dbReference type="InterPro" id="IPR051393">
    <property type="entry name" value="ABC_transporter_permease"/>
</dbReference>
<keyword evidence="3" id="KW-1003">Cell membrane</keyword>
<evidence type="ECO:0000256" key="4">
    <source>
        <dbReference type="ARBA" id="ARBA00022692"/>
    </source>
</evidence>
<gene>
    <name evidence="9" type="ORF">F4Y08_11195</name>
</gene>
<dbReference type="GO" id="GO:0055085">
    <property type="term" value="P:transmembrane transport"/>
    <property type="evidence" value="ECO:0007669"/>
    <property type="project" value="InterPro"/>
</dbReference>
<dbReference type="PANTHER" id="PTHR30193:SF37">
    <property type="entry name" value="INNER MEMBRANE ABC TRANSPORTER PERMEASE PROTEIN YCJO"/>
    <property type="match status" value="1"/>
</dbReference>
<dbReference type="GO" id="GO:0005886">
    <property type="term" value="C:plasma membrane"/>
    <property type="evidence" value="ECO:0007669"/>
    <property type="project" value="UniProtKB-SubCell"/>
</dbReference>
<feature type="domain" description="ABC transmembrane type-1" evidence="8">
    <location>
        <begin position="147"/>
        <end position="379"/>
    </location>
</feature>
<dbReference type="EMBL" id="VXPY01000079">
    <property type="protein sequence ID" value="MYD90883.1"/>
    <property type="molecule type" value="Genomic_DNA"/>
</dbReference>
<evidence type="ECO:0000259" key="8">
    <source>
        <dbReference type="PROSITE" id="PS50928"/>
    </source>
</evidence>
<dbReference type="PANTHER" id="PTHR30193">
    <property type="entry name" value="ABC TRANSPORTER PERMEASE PROTEIN"/>
    <property type="match status" value="1"/>
</dbReference>
<organism evidence="9">
    <name type="scientific">Caldilineaceae bacterium SB0662_bin_9</name>
    <dbReference type="NCBI Taxonomy" id="2605258"/>
    <lineage>
        <taxon>Bacteria</taxon>
        <taxon>Bacillati</taxon>
        <taxon>Chloroflexota</taxon>
        <taxon>Caldilineae</taxon>
        <taxon>Caldilineales</taxon>
        <taxon>Caldilineaceae</taxon>
    </lineage>
</organism>
<feature type="transmembrane region" description="Helical" evidence="7">
    <location>
        <begin position="243"/>
        <end position="266"/>
    </location>
</feature>
<dbReference type="Gene3D" id="1.10.3720.10">
    <property type="entry name" value="MetI-like"/>
    <property type="match status" value="1"/>
</dbReference>
<comment type="caution">
    <text evidence="9">The sequence shown here is derived from an EMBL/GenBank/DDBJ whole genome shotgun (WGS) entry which is preliminary data.</text>
</comment>
<feature type="transmembrane region" description="Helical" evidence="7">
    <location>
        <begin position="111"/>
        <end position="129"/>
    </location>
</feature>
<keyword evidence="4 7" id="KW-0812">Transmembrane</keyword>
<proteinExistence type="inferred from homology"/>
<evidence type="ECO:0000256" key="1">
    <source>
        <dbReference type="ARBA" id="ARBA00004651"/>
    </source>
</evidence>
<feature type="transmembrane region" description="Helical" evidence="7">
    <location>
        <begin position="149"/>
        <end position="173"/>
    </location>
</feature>
<evidence type="ECO:0000256" key="3">
    <source>
        <dbReference type="ARBA" id="ARBA00022475"/>
    </source>
</evidence>
<evidence type="ECO:0000256" key="2">
    <source>
        <dbReference type="ARBA" id="ARBA00022448"/>
    </source>
</evidence>
<protein>
    <submittedName>
        <fullName evidence="9">Sugar ABC transporter permease</fullName>
    </submittedName>
</protein>
<comment type="subcellular location">
    <subcellularLocation>
        <location evidence="1 7">Cell membrane</location>
        <topology evidence="1 7">Multi-pass membrane protein</topology>
    </subcellularLocation>
</comment>
<accession>A0A6B1DW19</accession>
<feature type="transmembrane region" description="Helical" evidence="7">
    <location>
        <begin position="80"/>
        <end position="99"/>
    </location>
</feature>
<dbReference type="AlphaFoldDB" id="A0A6B1DW19"/>
<dbReference type="InterPro" id="IPR035906">
    <property type="entry name" value="MetI-like_sf"/>
</dbReference>
<evidence type="ECO:0000256" key="7">
    <source>
        <dbReference type="RuleBase" id="RU363032"/>
    </source>
</evidence>
<feature type="transmembrane region" description="Helical" evidence="7">
    <location>
        <begin position="30"/>
        <end position="53"/>
    </location>
</feature>
<comment type="similarity">
    <text evidence="7">Belongs to the binding-protein-dependent transport system permease family.</text>
</comment>
<dbReference type="Pfam" id="PF00528">
    <property type="entry name" value="BPD_transp_1"/>
    <property type="match status" value="1"/>
</dbReference>
<reference evidence="9" key="1">
    <citation type="submission" date="2019-09" db="EMBL/GenBank/DDBJ databases">
        <title>Characterisation of the sponge microbiome using genome-centric metagenomics.</title>
        <authorList>
            <person name="Engelberts J.P."/>
            <person name="Robbins S.J."/>
            <person name="De Goeij J.M."/>
            <person name="Aranda M."/>
            <person name="Bell S.C."/>
            <person name="Webster N.S."/>
        </authorList>
    </citation>
    <scope>NUCLEOTIDE SEQUENCE</scope>
    <source>
        <strain evidence="9">SB0662_bin_9</strain>
    </source>
</reference>
<keyword evidence="5 7" id="KW-1133">Transmembrane helix</keyword>
<evidence type="ECO:0000256" key="6">
    <source>
        <dbReference type="ARBA" id="ARBA00023136"/>
    </source>
</evidence>
<dbReference type="CDD" id="cd06261">
    <property type="entry name" value="TM_PBP2"/>
    <property type="match status" value="1"/>
</dbReference>
<keyword evidence="6 7" id="KW-0472">Membrane</keyword>
<feature type="transmembrane region" description="Helical" evidence="7">
    <location>
        <begin position="358"/>
        <end position="377"/>
    </location>
</feature>
<evidence type="ECO:0000313" key="9">
    <source>
        <dbReference type="EMBL" id="MYD90883.1"/>
    </source>
</evidence>
<sequence length="390" mass="43028">MTAASLQGVGQPGGRAAGSLKAWQSQLTGYLYILPASILIFCFGLFPVGYALYMSTRRWRVVDRGYVGVENYLKAIGDPWSALLFVGGFLGLLGAWYLWTRPGSSRNPGYLVARIASLVVVAASLWLIPTGWVGMLSAGDERFLNAIPITFYFAFGSIPVQLLIALCLAYILFQKIRGQEFFRMIFFLPYITPVIATALIFRNIFSPRELSIANRGMQALGLPAQEWLFESERLLNLLFGTEFGGFLAGPSLALVSIVLFGIWTYVGYNTVIFLAGLGSIDPTLYEAAEIDGASHVQQLRWITFPLLSPVTFYLSVIGFIGTFKAFNHIFVMMEPSALGTVTTVSINIFNTFNKANQFGYASAQAVLLLVIILYMTFVQSKVLGERVFYG</sequence>
<feature type="transmembrane region" description="Helical" evidence="7">
    <location>
        <begin position="185"/>
        <end position="205"/>
    </location>
</feature>
<evidence type="ECO:0000256" key="5">
    <source>
        <dbReference type="ARBA" id="ARBA00022989"/>
    </source>
</evidence>
<name>A0A6B1DW19_9CHLR</name>
<keyword evidence="2 7" id="KW-0813">Transport</keyword>
<dbReference type="InterPro" id="IPR000515">
    <property type="entry name" value="MetI-like"/>
</dbReference>
<dbReference type="PROSITE" id="PS50928">
    <property type="entry name" value="ABC_TM1"/>
    <property type="match status" value="1"/>
</dbReference>
<feature type="transmembrane region" description="Helical" evidence="7">
    <location>
        <begin position="304"/>
        <end position="326"/>
    </location>
</feature>